<dbReference type="InterPro" id="IPR016181">
    <property type="entry name" value="Acyl_CoA_acyltransferase"/>
</dbReference>
<gene>
    <name evidence="4" type="ORF">SMc00108</name>
</gene>
<evidence type="ECO:0000259" key="3">
    <source>
        <dbReference type="PROSITE" id="PS51186"/>
    </source>
</evidence>
<dbReference type="InterPro" id="IPR000182">
    <property type="entry name" value="GNAT_dom"/>
</dbReference>
<dbReference type="Pfam" id="PF00583">
    <property type="entry name" value="Acetyltransf_1"/>
    <property type="match status" value="1"/>
</dbReference>
<reference evidence="4 5" key="1">
    <citation type="journal article" date="2001" name="Proc. Natl. Acad. Sci. U.S.A.">
        <title>Analysis of the chromosome sequence of the legume symbiont Sinorhizobium meliloti strain 1021.</title>
        <authorList>
            <person name="Capela D."/>
            <person name="Barloy-Hubler F."/>
            <person name="Gouzy J."/>
            <person name="Bothe G."/>
            <person name="Ampe F."/>
            <person name="Batut J."/>
            <person name="Boistard P."/>
            <person name="Becker A."/>
            <person name="Boutry M."/>
            <person name="Cadieu E."/>
            <person name="Dreano S."/>
            <person name="Gloux S."/>
            <person name="Godrie T."/>
            <person name="Goffeau A."/>
            <person name="Kahn D."/>
            <person name="Kiss E."/>
            <person name="Lelaure V."/>
            <person name="Masuy D."/>
            <person name="Pohl T."/>
            <person name="Portetelle D."/>
            <person name="Puehler A."/>
            <person name="Purnelle B."/>
            <person name="Ramsperger U."/>
            <person name="Renard C."/>
            <person name="Thebault P."/>
            <person name="Vandenbol M."/>
            <person name="Weidner S."/>
            <person name="Galibert F."/>
        </authorList>
    </citation>
    <scope>NUCLEOTIDE SEQUENCE [LARGE SCALE GENOMIC DNA]</scope>
    <source>
        <strain evidence="4 5">1021</strain>
    </source>
</reference>
<dbReference type="SMR" id="Q92RB6"/>
<dbReference type="EMBL" id="AL591688">
    <property type="protein sequence ID" value="CAC45550.1"/>
    <property type="molecule type" value="Genomic_DNA"/>
</dbReference>
<feature type="domain" description="N-acetyltransferase" evidence="3">
    <location>
        <begin position="30"/>
        <end position="177"/>
    </location>
</feature>
<dbReference type="PANTHER" id="PTHR10545">
    <property type="entry name" value="DIAMINE N-ACETYLTRANSFERASE"/>
    <property type="match status" value="1"/>
</dbReference>
<evidence type="ECO:0000313" key="4">
    <source>
        <dbReference type="EMBL" id="CAC45550.1"/>
    </source>
</evidence>
<dbReference type="GO" id="GO:0008080">
    <property type="term" value="F:N-acetyltransferase activity"/>
    <property type="evidence" value="ECO:0007669"/>
    <property type="project" value="UniProtKB-ARBA"/>
</dbReference>
<dbReference type="HOGENOM" id="CLU_013985_41_3_5"/>
<sequence length="177" mass="19465">MAAENHQEPRMLQTVTPTLQPVPSARAPMVTIRCAKPRDLAELREMVAELAAHHGDAATITPEQLERDLFGRTPWITALVAEAGGALIGYAILVPQYRAAEGARGMEMHHLFVRPGHRGTGIGRHLVAKAREQAKMAGCDYLSVSAATGNFQAHRFYESERFVPRPVTGMRYLQKLG</sequence>
<dbReference type="PANTHER" id="PTHR10545:SF29">
    <property type="entry name" value="GH14572P-RELATED"/>
    <property type="match status" value="1"/>
</dbReference>
<dbReference type="CDD" id="cd04301">
    <property type="entry name" value="NAT_SF"/>
    <property type="match status" value="1"/>
</dbReference>
<dbReference type="SUPFAM" id="SSF55729">
    <property type="entry name" value="Acyl-CoA N-acyltransferases (Nat)"/>
    <property type="match status" value="1"/>
</dbReference>
<protein>
    <submittedName>
        <fullName evidence="4">Acetyltransferase</fullName>
    </submittedName>
</protein>
<dbReference type="OrthoDB" id="7651332at2"/>
<evidence type="ECO:0000256" key="2">
    <source>
        <dbReference type="ARBA" id="ARBA00023315"/>
    </source>
</evidence>
<dbReference type="PROSITE" id="PS51186">
    <property type="entry name" value="GNAT"/>
    <property type="match status" value="1"/>
</dbReference>
<evidence type="ECO:0000313" key="5">
    <source>
        <dbReference type="Proteomes" id="UP000001976"/>
    </source>
</evidence>
<name>Q92RB6_RHIME</name>
<dbReference type="KEGG" id="sme:SMc00108"/>
<dbReference type="eggNOG" id="COG0456">
    <property type="taxonomic scope" value="Bacteria"/>
</dbReference>
<dbReference type="Gene3D" id="3.40.630.30">
    <property type="match status" value="1"/>
</dbReference>
<dbReference type="PATRIC" id="fig|266834.11.peg.2379"/>
<reference evidence="5" key="2">
    <citation type="journal article" date="2001" name="Science">
        <title>The composite genome of the legume symbiont Sinorhizobium meliloti.</title>
        <authorList>
            <person name="Galibert F."/>
            <person name="Finan T.M."/>
            <person name="Long S.R."/>
            <person name="Puehler A."/>
            <person name="Abola P."/>
            <person name="Ampe F."/>
            <person name="Barloy-Hubler F."/>
            <person name="Barnett M.J."/>
            <person name="Becker A."/>
            <person name="Boistard P."/>
            <person name="Bothe G."/>
            <person name="Boutry M."/>
            <person name="Bowser L."/>
            <person name="Buhrmester J."/>
            <person name="Cadieu E."/>
            <person name="Capela D."/>
            <person name="Chain P."/>
            <person name="Cowie A."/>
            <person name="Davis R.W."/>
            <person name="Dreano S."/>
            <person name="Federspiel N.A."/>
            <person name="Fisher R.F."/>
            <person name="Gloux S."/>
            <person name="Godrie T."/>
            <person name="Goffeau A."/>
            <person name="Golding B."/>
            <person name="Gouzy J."/>
            <person name="Gurjal M."/>
            <person name="Hernandez-Lucas I."/>
            <person name="Hong A."/>
            <person name="Huizar L."/>
            <person name="Hyman R.W."/>
            <person name="Jones T."/>
            <person name="Kahn D."/>
            <person name="Kahn M.L."/>
            <person name="Kalman S."/>
            <person name="Keating D.H."/>
            <person name="Kiss E."/>
            <person name="Komp C."/>
            <person name="Lelaure V."/>
            <person name="Masuy D."/>
            <person name="Palm C."/>
            <person name="Peck M.C."/>
            <person name="Pohl T.M."/>
            <person name="Portetelle D."/>
            <person name="Purnelle B."/>
            <person name="Ramsperger U."/>
            <person name="Surzycki R."/>
            <person name="Thebault P."/>
            <person name="Vandenbol M."/>
            <person name="Vorhoelter F.J."/>
            <person name="Weidner S."/>
            <person name="Wells D.H."/>
            <person name="Wong K."/>
            <person name="Yeh K.-C."/>
            <person name="Batut J."/>
        </authorList>
    </citation>
    <scope>NUCLEOTIDE SEQUENCE [LARGE SCALE GENOMIC DNA]</scope>
    <source>
        <strain evidence="5">1021</strain>
    </source>
</reference>
<proteinExistence type="predicted"/>
<dbReference type="EnsemblBacteria" id="CAC45550">
    <property type="protein sequence ID" value="CAC45550"/>
    <property type="gene ID" value="SMc00108"/>
</dbReference>
<keyword evidence="2" id="KW-0012">Acyltransferase</keyword>
<organism evidence="4 5">
    <name type="scientific">Rhizobium meliloti (strain 1021)</name>
    <name type="common">Ensifer meliloti</name>
    <name type="synonym">Sinorhizobium meliloti</name>
    <dbReference type="NCBI Taxonomy" id="266834"/>
    <lineage>
        <taxon>Bacteria</taxon>
        <taxon>Pseudomonadati</taxon>
        <taxon>Pseudomonadota</taxon>
        <taxon>Alphaproteobacteria</taxon>
        <taxon>Hyphomicrobiales</taxon>
        <taxon>Rhizobiaceae</taxon>
        <taxon>Sinorhizobium/Ensifer group</taxon>
        <taxon>Sinorhizobium</taxon>
    </lineage>
</organism>
<keyword evidence="5" id="KW-1185">Reference proteome</keyword>
<dbReference type="AlphaFoldDB" id="Q92RB6"/>
<accession>Q92RB6</accession>
<dbReference type="InterPro" id="IPR051016">
    <property type="entry name" value="Diverse_Substrate_AcTransf"/>
</dbReference>
<evidence type="ECO:0000256" key="1">
    <source>
        <dbReference type="ARBA" id="ARBA00022679"/>
    </source>
</evidence>
<dbReference type="Proteomes" id="UP000001976">
    <property type="component" value="Chromosome"/>
</dbReference>
<keyword evidence="1" id="KW-0808">Transferase</keyword>